<accession>A0A0A9F8D8</accession>
<protein>
    <submittedName>
        <fullName evidence="1">Uncharacterized protein</fullName>
    </submittedName>
</protein>
<sequence>MEITVICRIISVRELQEPRELHVSTHKECTSVHSFLEKSPPKLNPPLPPSSPAAAFLPTVPAFLAGAAAAAFPSTLLRMGSVSRSCSSLYSAPKMVSNSPFSSAFATTAFVAAGTRAVDGCAAARRLDRRHPAGDAAAGATLPKPIDAMATIDVCVYVACVGTAYTGQ</sequence>
<organism evidence="1">
    <name type="scientific">Arundo donax</name>
    <name type="common">Giant reed</name>
    <name type="synonym">Donax arundinaceus</name>
    <dbReference type="NCBI Taxonomy" id="35708"/>
    <lineage>
        <taxon>Eukaryota</taxon>
        <taxon>Viridiplantae</taxon>
        <taxon>Streptophyta</taxon>
        <taxon>Embryophyta</taxon>
        <taxon>Tracheophyta</taxon>
        <taxon>Spermatophyta</taxon>
        <taxon>Magnoliopsida</taxon>
        <taxon>Liliopsida</taxon>
        <taxon>Poales</taxon>
        <taxon>Poaceae</taxon>
        <taxon>PACMAD clade</taxon>
        <taxon>Arundinoideae</taxon>
        <taxon>Arundineae</taxon>
        <taxon>Arundo</taxon>
    </lineage>
</organism>
<reference evidence="1" key="2">
    <citation type="journal article" date="2015" name="Data Brief">
        <title>Shoot transcriptome of the giant reed, Arundo donax.</title>
        <authorList>
            <person name="Barrero R.A."/>
            <person name="Guerrero F.D."/>
            <person name="Moolhuijzen P."/>
            <person name="Goolsby J.A."/>
            <person name="Tidwell J."/>
            <person name="Bellgard S.E."/>
            <person name="Bellgard M.I."/>
        </authorList>
    </citation>
    <scope>NUCLEOTIDE SEQUENCE</scope>
    <source>
        <tissue evidence="1">Shoot tissue taken approximately 20 cm above the soil surface</tissue>
    </source>
</reference>
<evidence type="ECO:0000313" key="1">
    <source>
        <dbReference type="EMBL" id="JAE07479.1"/>
    </source>
</evidence>
<reference evidence="1" key="1">
    <citation type="submission" date="2014-09" db="EMBL/GenBank/DDBJ databases">
        <authorList>
            <person name="Magalhaes I.L.F."/>
            <person name="Oliveira U."/>
            <person name="Santos F.R."/>
            <person name="Vidigal T.H.D.A."/>
            <person name="Brescovit A.D."/>
            <person name="Santos A.J."/>
        </authorList>
    </citation>
    <scope>NUCLEOTIDE SEQUENCE</scope>
    <source>
        <tissue evidence="1">Shoot tissue taken approximately 20 cm above the soil surface</tissue>
    </source>
</reference>
<proteinExistence type="predicted"/>
<dbReference type="AlphaFoldDB" id="A0A0A9F8D8"/>
<name>A0A0A9F8D8_ARUDO</name>
<dbReference type="EMBL" id="GBRH01190417">
    <property type="protein sequence ID" value="JAE07479.1"/>
    <property type="molecule type" value="Transcribed_RNA"/>
</dbReference>